<dbReference type="InterPro" id="IPR001587">
    <property type="entry name" value="RNase_J_CS"/>
</dbReference>
<evidence type="ECO:0000259" key="16">
    <source>
        <dbReference type="SMART" id="SM00849"/>
    </source>
</evidence>
<dbReference type="InterPro" id="IPR036866">
    <property type="entry name" value="RibonucZ/Hydroxyglut_hydro"/>
</dbReference>
<dbReference type="Pfam" id="PF17770">
    <property type="entry name" value="RNase_J_C"/>
    <property type="match status" value="1"/>
</dbReference>
<evidence type="ECO:0000256" key="4">
    <source>
        <dbReference type="ARBA" id="ARBA00022723"/>
    </source>
</evidence>
<evidence type="ECO:0000256" key="2">
    <source>
        <dbReference type="ARBA" id="ARBA00022490"/>
    </source>
</evidence>
<feature type="binding site" evidence="10 12">
    <location>
        <begin position="422"/>
        <end position="426"/>
    </location>
    <ligand>
        <name>substrate</name>
    </ligand>
</feature>
<feature type="binding site" evidence="13">
    <location>
        <position position="448"/>
    </location>
    <ligand>
        <name>Zn(2+)</name>
        <dbReference type="ChEBI" id="CHEBI:29105"/>
        <label>1</label>
        <note>catalytic</note>
    </ligand>
</feature>
<dbReference type="InterPro" id="IPR001279">
    <property type="entry name" value="Metallo-B-lactamas"/>
</dbReference>
<keyword evidence="2 10" id="KW-0963">Cytoplasm</keyword>
<dbReference type="GO" id="GO:0006364">
    <property type="term" value="P:rRNA processing"/>
    <property type="evidence" value="ECO:0007669"/>
    <property type="project" value="UniProtKB-UniRule"/>
</dbReference>
<dbReference type="SUPFAM" id="SSF56281">
    <property type="entry name" value="Metallo-hydrolase/oxidoreductase"/>
    <property type="match status" value="1"/>
</dbReference>
<feature type="binding site" evidence="13">
    <location>
        <position position="109"/>
    </location>
    <ligand>
        <name>Ca(2+)</name>
        <dbReference type="ChEBI" id="CHEBI:29108"/>
    </ligand>
</feature>
<evidence type="ECO:0000256" key="10">
    <source>
        <dbReference type="HAMAP-Rule" id="MF_01491"/>
    </source>
</evidence>
<dbReference type="Pfam" id="PF22505">
    <property type="entry name" value="RNase_J_b_CASP"/>
    <property type="match status" value="1"/>
</dbReference>
<feature type="binding site" evidence="13">
    <location>
        <position position="199"/>
    </location>
    <ligand>
        <name>Zn(2+)</name>
        <dbReference type="ChEBI" id="CHEBI:29105"/>
        <label>1</label>
        <note>catalytic</note>
    </ligand>
</feature>
<dbReference type="Pfam" id="PF07521">
    <property type="entry name" value="RMMBL"/>
    <property type="match status" value="1"/>
</dbReference>
<keyword evidence="8 10" id="KW-0269">Exonuclease</keyword>
<dbReference type="GO" id="GO:0003723">
    <property type="term" value="F:RNA binding"/>
    <property type="evidence" value="ECO:0007669"/>
    <property type="project" value="UniProtKB-UniRule"/>
</dbReference>
<evidence type="ECO:0000256" key="7">
    <source>
        <dbReference type="ARBA" id="ARBA00022833"/>
    </source>
</evidence>
<dbReference type="Pfam" id="PF00753">
    <property type="entry name" value="Lactamase_B"/>
    <property type="match status" value="1"/>
</dbReference>
<dbReference type="InterPro" id="IPR041636">
    <property type="entry name" value="RNase_J_C"/>
</dbReference>
<keyword evidence="10" id="KW-0698">rRNA processing</keyword>
<feature type="active site" description="Proton donor" evidence="11">
    <location>
        <position position="253"/>
    </location>
</feature>
<evidence type="ECO:0000256" key="13">
    <source>
        <dbReference type="PIRSR" id="PIRSR004803-3"/>
    </source>
</evidence>
<evidence type="ECO:0000256" key="5">
    <source>
        <dbReference type="ARBA" id="ARBA00022759"/>
    </source>
</evidence>
<dbReference type="InterPro" id="IPR042173">
    <property type="entry name" value="RNase_J_2"/>
</dbReference>
<feature type="binding site" evidence="13">
    <location>
        <position position="134"/>
    </location>
    <ligand>
        <name>Zn(2+)</name>
        <dbReference type="ChEBI" id="CHEBI:29105"/>
        <label>1</label>
        <note>catalytic</note>
    </ligand>
</feature>
<dbReference type="EMBL" id="FZOJ01000001">
    <property type="protein sequence ID" value="SNR85119.1"/>
    <property type="molecule type" value="Genomic_DNA"/>
</dbReference>
<dbReference type="GO" id="GO:0004534">
    <property type="term" value="F:5'-3' RNA exonuclease activity"/>
    <property type="evidence" value="ECO:0007669"/>
    <property type="project" value="UniProtKB-UniRule"/>
</dbReference>
<feature type="transmembrane region" description="Helical" evidence="15">
    <location>
        <begin position="12"/>
        <end position="36"/>
    </location>
</feature>
<protein>
    <recommendedName>
        <fullName evidence="10">Ribonuclease J</fullName>
        <shortName evidence="10">RNase J</shortName>
        <ecNumber evidence="10">3.1.-.-</ecNumber>
    </recommendedName>
</protein>
<dbReference type="PANTHER" id="PTHR43694:SF1">
    <property type="entry name" value="RIBONUCLEASE J"/>
    <property type="match status" value="1"/>
</dbReference>
<keyword evidence="5 10" id="KW-0255">Endonuclease</keyword>
<keyword evidence="3 10" id="KW-0540">Nuclease</keyword>
<evidence type="ECO:0000256" key="3">
    <source>
        <dbReference type="ARBA" id="ARBA00022722"/>
    </source>
</evidence>
<dbReference type="PIRSF" id="PIRSF004803">
    <property type="entry name" value="RnjA"/>
    <property type="match status" value="1"/>
</dbReference>
<keyword evidence="14" id="KW-0175">Coiled coil</keyword>
<dbReference type="FunFam" id="3.10.20.580:FF:000001">
    <property type="entry name" value="Ribonuclease J"/>
    <property type="match status" value="1"/>
</dbReference>
<feature type="binding site" evidence="13">
    <location>
        <position position="221"/>
    </location>
    <ligand>
        <name>Zn(2+)</name>
        <dbReference type="ChEBI" id="CHEBI:29105"/>
        <label>1</label>
        <note>catalytic</note>
    </ligand>
</feature>
<keyword evidence="6 10" id="KW-0378">Hydrolase</keyword>
<evidence type="ECO:0000256" key="9">
    <source>
        <dbReference type="ARBA" id="ARBA00022884"/>
    </source>
</evidence>
<dbReference type="Gene3D" id="3.10.20.580">
    <property type="match status" value="1"/>
</dbReference>
<dbReference type="GO" id="GO:0005737">
    <property type="term" value="C:cytoplasm"/>
    <property type="evidence" value="ECO:0007669"/>
    <property type="project" value="UniProtKB-SubCell"/>
</dbReference>
<feature type="coiled-coil region" evidence="14">
    <location>
        <begin position="552"/>
        <end position="579"/>
    </location>
</feature>
<dbReference type="EC" id="3.1.-.-" evidence="10"/>
<gene>
    <name evidence="10" type="primary">rnj</name>
    <name evidence="17" type="ORF">SAMN05446037_10015</name>
</gene>
<comment type="subunit">
    <text evidence="10">Homodimer, may be a subunit of the RNA degradosome.</text>
</comment>
<evidence type="ECO:0000256" key="11">
    <source>
        <dbReference type="PIRSR" id="PIRSR004803-1"/>
    </source>
</evidence>
<feature type="binding site" evidence="13">
    <location>
        <position position="107"/>
    </location>
    <ligand>
        <name>Ca(2+)</name>
        <dbReference type="ChEBI" id="CHEBI:29108"/>
    </ligand>
</feature>
<dbReference type="AlphaFoldDB" id="A0A238ZPK9"/>
<comment type="cofactor">
    <cofactor evidence="13">
        <name>Zn(2+)</name>
        <dbReference type="ChEBI" id="CHEBI:29105"/>
    </cofactor>
    <text evidence="13">Binds 2 Zn(2+) ions per subunit. It is not clear if Zn(2+) or Mg(2+) is physiologically important.</text>
</comment>
<evidence type="ECO:0000313" key="17">
    <source>
        <dbReference type="EMBL" id="SNR85119.1"/>
    </source>
</evidence>
<dbReference type="CDD" id="cd07714">
    <property type="entry name" value="RNaseJ_MBL-fold"/>
    <property type="match status" value="1"/>
</dbReference>
<keyword evidence="15" id="KW-0472">Membrane</keyword>
<keyword evidence="9 10" id="KW-0694">RNA-binding</keyword>
<keyword evidence="15" id="KW-0812">Transmembrane</keyword>
<dbReference type="InterPro" id="IPR004613">
    <property type="entry name" value="RNase_J"/>
</dbReference>
<dbReference type="GO" id="GO:0008270">
    <property type="term" value="F:zinc ion binding"/>
    <property type="evidence" value="ECO:0007669"/>
    <property type="project" value="InterPro"/>
</dbReference>
<proteinExistence type="inferred from homology"/>
<dbReference type="InterPro" id="IPR030854">
    <property type="entry name" value="RNase_J_bac"/>
</dbReference>
<dbReference type="InterPro" id="IPR055132">
    <property type="entry name" value="RNase_J_b_CASP"/>
</dbReference>
<evidence type="ECO:0000256" key="6">
    <source>
        <dbReference type="ARBA" id="ARBA00022801"/>
    </source>
</evidence>
<comment type="function">
    <text evidence="10">An RNase that has 5'-3' exonuclease and possibly endonuclease activity. Involved in maturation of rRNA and in some organisms also mRNA maturation and/or decay.</text>
</comment>
<dbReference type="HAMAP" id="MF_01491">
    <property type="entry name" value="RNase_J_bact"/>
    <property type="match status" value="1"/>
</dbReference>
<evidence type="ECO:0000256" key="14">
    <source>
        <dbReference type="SAM" id="Coils"/>
    </source>
</evidence>
<keyword evidence="15" id="KW-1133">Transmembrane helix</keyword>
<feature type="binding site" evidence="13">
    <location>
        <position position="501"/>
    </location>
    <ligand>
        <name>Ca(2+)</name>
        <dbReference type="ChEBI" id="CHEBI:29108"/>
    </ligand>
</feature>
<comment type="subcellular location">
    <subcellularLocation>
        <location evidence="1 10">Cytoplasm</location>
    </subcellularLocation>
</comment>
<feature type="active site" description="Proton acceptor" evidence="11">
    <location>
        <position position="426"/>
    </location>
</feature>
<comment type="cofactor">
    <cofactor evidence="13">
        <name>Ca(2+)</name>
        <dbReference type="ChEBI" id="CHEBI:29108"/>
    </cofactor>
    <text evidence="13">Binds 1 Ca(2+) cation per subunit. Seen in 1 crystal structure, it is not clear if it is physiologically important.</text>
</comment>
<evidence type="ECO:0000256" key="12">
    <source>
        <dbReference type="PIRSR" id="PIRSR004803-2"/>
    </source>
</evidence>
<dbReference type="SMART" id="SM00849">
    <property type="entry name" value="Lactamase_B"/>
    <property type="match status" value="1"/>
</dbReference>
<keyword evidence="4 13" id="KW-0479">Metal-binding</keyword>
<keyword evidence="18" id="KW-1185">Reference proteome</keyword>
<organism evidence="17 18">
    <name type="scientific">Anaerovirgula multivorans</name>
    <dbReference type="NCBI Taxonomy" id="312168"/>
    <lineage>
        <taxon>Bacteria</taxon>
        <taxon>Bacillati</taxon>
        <taxon>Bacillota</taxon>
        <taxon>Clostridia</taxon>
        <taxon>Peptostreptococcales</taxon>
        <taxon>Natronincolaceae</taxon>
        <taxon>Anaerovirgula</taxon>
    </lineage>
</organism>
<dbReference type="PROSITE" id="PS01292">
    <property type="entry name" value="UPF0036"/>
    <property type="match status" value="1"/>
</dbReference>
<keyword evidence="7 13" id="KW-0862">Zinc</keyword>
<dbReference type="InterPro" id="IPR011108">
    <property type="entry name" value="RMMBL"/>
</dbReference>
<evidence type="ECO:0000256" key="8">
    <source>
        <dbReference type="ARBA" id="ARBA00022839"/>
    </source>
</evidence>
<accession>A0A238ZPK9</accession>
<sequence>MIALGQNTYIYYLLFHINSIECVFTYIIVVLLYMSVLRVRVMITKKTQKIIGTERRSDILGRKPSKIRIVPLGGLKEIGKNMTVIEYKDEMLIIDCGLSFPEDEMLGIDIVIPDITYLIKNKDKIKGIVLTHGHEDHIGALPYVLKKIDVPVYGTRLTLGLVETKLKEHKLTEVHLQRVDAGTTIQIGSYEVEFIKSSHSIPDACALAISTSLGVILHTGDFKIDYTPIDGQMIDLQRIAELGKKGILLMMADSTNVERPGSTMSESKVGATFESIFNNTKSRIIVATFASNVHRVQQVMNAAAKYNRKVVVSGRSMVNVVSVAQELGTLVMPEGLLIDVNNIDQYDDHEIVIITTGSQGEAMAGLSRMATSEHRKLDIRAGDTVIISATPIPGNEKLVSRVINQLFEKGADVIYESLADIHVSGHACQEELKLMHRLANPKYFIPVHGEFRHLKQHAKLAESLGMDSQNIFTIQNGNVVEITKDYAKLAGNVPSGPVLVDGLGVGDVGNIVLRDRKHLAEDGLMVVVVTISKESSKIIAGPDIISRGFVYVRESEDLIDEAKQIVKNALEICEQQNTKEWSVLKSTIRDVLKDYLYQKTKRRPMILPVIMEV</sequence>
<dbReference type="NCBIfam" id="TIGR00649">
    <property type="entry name" value="MG423"/>
    <property type="match status" value="1"/>
</dbReference>
<dbReference type="Proteomes" id="UP000198304">
    <property type="component" value="Unassembled WGS sequence"/>
</dbReference>
<feature type="binding site" evidence="13">
    <location>
        <position position="132"/>
    </location>
    <ligand>
        <name>Zn(2+)</name>
        <dbReference type="ChEBI" id="CHEBI:29105"/>
        <label>1</label>
        <note>catalytic</note>
    </ligand>
</feature>
<reference evidence="17 18" key="1">
    <citation type="submission" date="2017-06" db="EMBL/GenBank/DDBJ databases">
        <authorList>
            <person name="Kim H.J."/>
            <person name="Triplett B.A."/>
        </authorList>
    </citation>
    <scope>NUCLEOTIDE SEQUENCE [LARGE SCALE GENOMIC DNA]</scope>
    <source>
        <strain evidence="17 18">SCA</strain>
    </source>
</reference>
<dbReference type="PANTHER" id="PTHR43694">
    <property type="entry name" value="RIBONUCLEASE J"/>
    <property type="match status" value="1"/>
</dbReference>
<evidence type="ECO:0000313" key="18">
    <source>
        <dbReference type="Proteomes" id="UP000198304"/>
    </source>
</evidence>
<feature type="binding site" evidence="12">
    <location>
        <begin position="290"/>
        <end position="292"/>
    </location>
    <ligand>
        <name>substrate</name>
    </ligand>
</feature>
<feature type="binding site" evidence="13">
    <location>
        <position position="137"/>
    </location>
    <ligand>
        <name>Zn(2+)</name>
        <dbReference type="ChEBI" id="CHEBI:29105"/>
        <label>1</label>
        <note>catalytic</note>
    </ligand>
</feature>
<feature type="binding site" evidence="13">
    <location>
        <position position="136"/>
    </location>
    <ligand>
        <name>Zn(2+)</name>
        <dbReference type="ChEBI" id="CHEBI:29105"/>
        <label>1</label>
        <note>catalytic</note>
    </ligand>
</feature>
<feature type="domain" description="Metallo-beta-lactamase" evidence="16">
    <location>
        <begin position="79"/>
        <end position="273"/>
    </location>
</feature>
<comment type="similarity">
    <text evidence="10">Belongs to the metallo-beta-lactamase superfamily. RNA-metabolizing metallo-beta-lactamase-like family. Bacterial RNase J subfamily.</text>
</comment>
<dbReference type="Gene3D" id="3.60.15.10">
    <property type="entry name" value="Ribonuclease Z/Hydroxyacylglutathione hydrolase-like"/>
    <property type="match status" value="1"/>
</dbReference>
<evidence type="ECO:0000256" key="15">
    <source>
        <dbReference type="SAM" id="Phobius"/>
    </source>
</evidence>
<evidence type="ECO:0000256" key="1">
    <source>
        <dbReference type="ARBA" id="ARBA00004496"/>
    </source>
</evidence>
<name>A0A238ZPK9_9FIRM</name>
<dbReference type="GO" id="GO:0004521">
    <property type="term" value="F:RNA endonuclease activity"/>
    <property type="evidence" value="ECO:0007669"/>
    <property type="project" value="UniProtKB-UniRule"/>
</dbReference>
<keyword evidence="13" id="KW-0106">Calcium</keyword>
<dbReference type="Gene3D" id="3.40.50.10710">
    <property type="entry name" value="Metallo-hydrolase/oxidoreductase"/>
    <property type="match status" value="1"/>
</dbReference>